<keyword evidence="2" id="KW-1185">Reference proteome</keyword>
<evidence type="ECO:0000313" key="1">
    <source>
        <dbReference type="EMBL" id="EFC46677.1"/>
    </source>
</evidence>
<evidence type="ECO:0000313" key="2">
    <source>
        <dbReference type="Proteomes" id="UP000006671"/>
    </source>
</evidence>
<dbReference type="InParanoid" id="D2V8F8"/>
<name>D2V8F8_NAEGR</name>
<dbReference type="AlphaFoldDB" id="D2V8F8"/>
<organism evidence="2">
    <name type="scientific">Naegleria gruberi</name>
    <name type="common">Amoeba</name>
    <dbReference type="NCBI Taxonomy" id="5762"/>
    <lineage>
        <taxon>Eukaryota</taxon>
        <taxon>Discoba</taxon>
        <taxon>Heterolobosea</taxon>
        <taxon>Tetramitia</taxon>
        <taxon>Eutetramitia</taxon>
        <taxon>Vahlkampfiidae</taxon>
        <taxon>Naegleria</taxon>
    </lineage>
</organism>
<dbReference type="EMBL" id="GG738857">
    <property type="protein sequence ID" value="EFC46677.1"/>
    <property type="molecule type" value="Genomic_DNA"/>
</dbReference>
<proteinExistence type="predicted"/>
<dbReference type="Gene3D" id="1.10.510.10">
    <property type="entry name" value="Transferase(Phosphotransferase) domain 1"/>
    <property type="match status" value="1"/>
</dbReference>
<gene>
    <name evidence="1" type="ORF">NAEGRDRAFT_65140</name>
</gene>
<dbReference type="OrthoDB" id="10261027at2759"/>
<protein>
    <submittedName>
        <fullName evidence="1">Predicted protein</fullName>
    </submittedName>
</protein>
<dbReference type="SUPFAM" id="SSF56112">
    <property type="entry name" value="Protein kinase-like (PK-like)"/>
    <property type="match status" value="1"/>
</dbReference>
<sequence length="114" mass="13509">MYELMFEESPYLNHKSQKIYRFITPNTNTENPFNIPTKVVKGLRPTIPFSSLEEQYIWIEEFVLPREPEMDVQIVSNVFSLFIDLMIECWSGKAQERPDFGEISERLGEMLRTL</sequence>
<accession>D2V8F8</accession>
<dbReference type="VEuPathDB" id="AmoebaDB:NAEGRDRAFT_65140"/>
<dbReference type="KEGG" id="ngr:NAEGRDRAFT_65140"/>
<dbReference type="InterPro" id="IPR011009">
    <property type="entry name" value="Kinase-like_dom_sf"/>
</dbReference>
<dbReference type="GeneID" id="8860235"/>
<reference evidence="1 2" key="1">
    <citation type="journal article" date="2010" name="Cell">
        <title>The genome of Naegleria gruberi illuminates early eukaryotic versatility.</title>
        <authorList>
            <person name="Fritz-Laylin L.K."/>
            <person name="Prochnik S.E."/>
            <person name="Ginger M.L."/>
            <person name="Dacks J.B."/>
            <person name="Carpenter M.L."/>
            <person name="Field M.C."/>
            <person name="Kuo A."/>
            <person name="Paredez A."/>
            <person name="Chapman J."/>
            <person name="Pham J."/>
            <person name="Shu S."/>
            <person name="Neupane R."/>
            <person name="Cipriano M."/>
            <person name="Mancuso J."/>
            <person name="Tu H."/>
            <person name="Salamov A."/>
            <person name="Lindquist E."/>
            <person name="Shapiro H."/>
            <person name="Lucas S."/>
            <person name="Grigoriev I.V."/>
            <person name="Cande W.Z."/>
            <person name="Fulton C."/>
            <person name="Rokhsar D.S."/>
            <person name="Dawson S.C."/>
        </authorList>
    </citation>
    <scope>NUCLEOTIDE SEQUENCE [LARGE SCALE GENOMIC DNA]</scope>
    <source>
        <strain evidence="1 2">NEG-M</strain>
    </source>
</reference>
<dbReference type="RefSeq" id="XP_002679421.1">
    <property type="nucleotide sequence ID" value="XM_002679375.1"/>
</dbReference>
<dbReference type="Proteomes" id="UP000006671">
    <property type="component" value="Unassembled WGS sequence"/>
</dbReference>